<dbReference type="SUPFAM" id="SSF51445">
    <property type="entry name" value="(Trans)glycosidases"/>
    <property type="match status" value="1"/>
</dbReference>
<dbReference type="GO" id="GO:0004553">
    <property type="term" value="F:hydrolase activity, hydrolyzing O-glycosyl compounds"/>
    <property type="evidence" value="ECO:0007669"/>
    <property type="project" value="InterPro"/>
</dbReference>
<dbReference type="AlphaFoldDB" id="A0A4R0MMV6"/>
<dbReference type="RefSeq" id="WP_131554907.1">
    <property type="nucleotide sequence ID" value="NZ_SJSK01000006.1"/>
</dbReference>
<protein>
    <submittedName>
        <fullName evidence="4">Alpha-galactosidase</fullName>
    </submittedName>
</protein>
<dbReference type="InterPro" id="IPR017853">
    <property type="entry name" value="GH"/>
</dbReference>
<dbReference type="InterPro" id="IPR013785">
    <property type="entry name" value="Aldolase_TIM"/>
</dbReference>
<dbReference type="PANTHER" id="PTHR11452:SF75">
    <property type="entry name" value="ALPHA-GALACTOSIDASE MEL1"/>
    <property type="match status" value="1"/>
</dbReference>
<keyword evidence="5" id="KW-1185">Reference proteome</keyword>
<dbReference type="InterPro" id="IPR002241">
    <property type="entry name" value="Glyco_hydro_27"/>
</dbReference>
<sequence length="675" mass="75995">MINKKASFLSLLLVFFLLTKSWGVDIPFGKTGKISYDLKKGNFKVFQQTTQWLENGFSLVKNLGKIYSSKDYDSRTYRNELLNDAIGKGKKHIITLKGKGLPEMHQIFYVYDALPYFLCQVQLFGNSLSSNELFPIQGDVSYFGNQSGVNSVFVPFDNDTFISYHTKKLMSDAPQMSAEVGALYNDTSKKGLIAGSVEQGKWKSGVETKLNVGNSIFIAVKNGFTDQRITRDTIPHGYIKGNKISSSRIFFGAFADWRKGMEAYAKVCRLADPPIVFKWKQATPLGWNSWGAMQEHISYEKVIKTVDYFADSLKGFRSGGTAFIDLDSYWDKLIDGGLEGDFSQLKAFADYTKKRGLKPGVYWAPFTDWGFKSGSNRRVEGSNYTYGELWTKTGNGYHDIDGARALDPTHPGTQKRIALVINKLKECGFEMIKIDFLGHAAIESSHFYNPKIATGMQAYGEGMQFLLRQLAGKMLIYAAISPNIATAKYVHMRRIACDAFHSISDTKYTLNSLTYGWWQTYLYDYMDADHVVLKTEKEGVNRARLFSALATGSLIVGDDFSINGPWKNMAKKLFQNPELLKLIEDGRSFRPLQNDGTASTLFTKQVKGITYLVAFNYNDNEQRIAISQANIGLDREQNYMAIDILSNEKILLKGNPNLILPAADARVFKILKINK</sequence>
<dbReference type="OrthoDB" id="1031955at2"/>
<comment type="caution">
    <text evidence="4">The sequence shown here is derived from an EMBL/GenBank/DDBJ whole genome shotgun (WGS) entry which is preliminary data.</text>
</comment>
<proteinExistence type="inferred from homology"/>
<name>A0A4R0MMV6_9SPHI</name>
<dbReference type="Proteomes" id="UP000292884">
    <property type="component" value="Unassembled WGS sequence"/>
</dbReference>
<keyword evidence="3" id="KW-0326">Glycosidase</keyword>
<organism evidence="4 5">
    <name type="scientific">Pedobacter frigiditerrae</name>
    <dbReference type="NCBI Taxonomy" id="2530452"/>
    <lineage>
        <taxon>Bacteria</taxon>
        <taxon>Pseudomonadati</taxon>
        <taxon>Bacteroidota</taxon>
        <taxon>Sphingobacteriia</taxon>
        <taxon>Sphingobacteriales</taxon>
        <taxon>Sphingobacteriaceae</taxon>
        <taxon>Pedobacter</taxon>
    </lineage>
</organism>
<accession>A0A4R0MMV6</accession>
<dbReference type="Gene3D" id="3.20.20.70">
    <property type="entry name" value="Aldolase class I"/>
    <property type="match status" value="1"/>
</dbReference>
<dbReference type="PANTHER" id="PTHR11452">
    <property type="entry name" value="ALPHA-GALACTOSIDASE/ALPHA-N-ACETYLGALACTOSAMINIDASE"/>
    <property type="match status" value="1"/>
</dbReference>
<keyword evidence="2" id="KW-0378">Hydrolase</keyword>
<evidence type="ECO:0000256" key="3">
    <source>
        <dbReference type="ARBA" id="ARBA00023295"/>
    </source>
</evidence>
<evidence type="ECO:0000313" key="4">
    <source>
        <dbReference type="EMBL" id="TCC87943.1"/>
    </source>
</evidence>
<evidence type="ECO:0000256" key="2">
    <source>
        <dbReference type="ARBA" id="ARBA00022801"/>
    </source>
</evidence>
<dbReference type="GO" id="GO:0005975">
    <property type="term" value="P:carbohydrate metabolic process"/>
    <property type="evidence" value="ECO:0007669"/>
    <property type="project" value="InterPro"/>
</dbReference>
<evidence type="ECO:0000256" key="1">
    <source>
        <dbReference type="ARBA" id="ARBA00009743"/>
    </source>
</evidence>
<reference evidence="4 5" key="1">
    <citation type="submission" date="2019-02" db="EMBL/GenBank/DDBJ databases">
        <title>Pedobacter sp. RP-1-13 sp. nov., isolated from Arctic soil.</title>
        <authorList>
            <person name="Dahal R.H."/>
        </authorList>
    </citation>
    <scope>NUCLEOTIDE SEQUENCE [LARGE SCALE GENOMIC DNA]</scope>
    <source>
        <strain evidence="4 5">RP-1-13</strain>
    </source>
</reference>
<comment type="similarity">
    <text evidence="1">Belongs to the glycosyl hydrolase 27 family.</text>
</comment>
<dbReference type="EMBL" id="SJSK01000006">
    <property type="protein sequence ID" value="TCC87943.1"/>
    <property type="molecule type" value="Genomic_DNA"/>
</dbReference>
<evidence type="ECO:0000313" key="5">
    <source>
        <dbReference type="Proteomes" id="UP000292884"/>
    </source>
</evidence>
<gene>
    <name evidence="4" type="ORF">EZ428_19630</name>
</gene>